<dbReference type="AlphaFoldDB" id="A0A8H6Z6T7"/>
<comment type="caution">
    <text evidence="3">The sequence shown here is derived from an EMBL/GenBank/DDBJ whole genome shotgun (WGS) entry which is preliminary data.</text>
</comment>
<dbReference type="GO" id="GO:0000932">
    <property type="term" value="C:P-body"/>
    <property type="evidence" value="ECO:0007669"/>
    <property type="project" value="TreeGrafter"/>
</dbReference>
<dbReference type="EMBL" id="JACAZI010000001">
    <property type="protein sequence ID" value="KAF7371812.1"/>
    <property type="molecule type" value="Genomic_DNA"/>
</dbReference>
<dbReference type="InterPro" id="IPR013761">
    <property type="entry name" value="SAM/pointed_sf"/>
</dbReference>
<accession>A0A8H6Z6T7</accession>
<proteinExistence type="predicted"/>
<dbReference type="GO" id="GO:0003729">
    <property type="term" value="F:mRNA binding"/>
    <property type="evidence" value="ECO:0007669"/>
    <property type="project" value="TreeGrafter"/>
</dbReference>
<evidence type="ECO:0000256" key="1">
    <source>
        <dbReference type="ARBA" id="ARBA00004496"/>
    </source>
</evidence>
<protein>
    <submittedName>
        <fullName evidence="3">Sam domain family protein</fullName>
    </submittedName>
</protein>
<reference evidence="3" key="1">
    <citation type="submission" date="2020-05" db="EMBL/GenBank/DDBJ databases">
        <title>Mycena genomes resolve the evolution of fungal bioluminescence.</title>
        <authorList>
            <person name="Tsai I.J."/>
        </authorList>
    </citation>
    <scope>NUCLEOTIDE SEQUENCE</scope>
    <source>
        <strain evidence="3">CCC161011</strain>
    </source>
</reference>
<keyword evidence="2" id="KW-0963">Cytoplasm</keyword>
<evidence type="ECO:0000313" key="4">
    <source>
        <dbReference type="Proteomes" id="UP000620124"/>
    </source>
</evidence>
<dbReference type="GO" id="GO:0000289">
    <property type="term" value="P:nuclear-transcribed mRNA poly(A) tail shortening"/>
    <property type="evidence" value="ECO:0007669"/>
    <property type="project" value="TreeGrafter"/>
</dbReference>
<evidence type="ECO:0000256" key="2">
    <source>
        <dbReference type="ARBA" id="ARBA00022490"/>
    </source>
</evidence>
<dbReference type="PANTHER" id="PTHR12515:SF5">
    <property type="entry name" value="PROTEIN SMAUG"/>
    <property type="match status" value="1"/>
</dbReference>
<dbReference type="SUPFAM" id="SSF47769">
    <property type="entry name" value="SAM/Pointed domain"/>
    <property type="match status" value="1"/>
</dbReference>
<dbReference type="Gene3D" id="1.10.150.50">
    <property type="entry name" value="Transcription Factor, Ets-1"/>
    <property type="match status" value="1"/>
</dbReference>
<evidence type="ECO:0000313" key="3">
    <source>
        <dbReference type="EMBL" id="KAF7371812.1"/>
    </source>
</evidence>
<gene>
    <name evidence="3" type="ORF">MVEN_00037900</name>
</gene>
<organism evidence="3 4">
    <name type="scientific">Mycena venus</name>
    <dbReference type="NCBI Taxonomy" id="2733690"/>
    <lineage>
        <taxon>Eukaryota</taxon>
        <taxon>Fungi</taxon>
        <taxon>Dikarya</taxon>
        <taxon>Basidiomycota</taxon>
        <taxon>Agaricomycotina</taxon>
        <taxon>Agaricomycetes</taxon>
        <taxon>Agaricomycetidae</taxon>
        <taxon>Agaricales</taxon>
        <taxon>Marasmiineae</taxon>
        <taxon>Mycenaceae</taxon>
        <taxon>Mycena</taxon>
    </lineage>
</organism>
<sequence>MPMEALATANFKVGLSQVEAWFETLTAHERVLTIASLSKRNSQFRARKAPPVIEVEANRWPSNENTPTEDAGFSHAKLNIDNFNDKKLMKPGKILSNSERRDNLLKVWEAMIACGMIPPPGVSIGKSASSATDLRVDCQHDASIQYWLRSHRLHKYSDCFRGMSWDEMWDLGETDLKDRGVYTDGARGRLMKLLRIEKTTRGLALSVHDTV</sequence>
<dbReference type="InterPro" id="IPR050897">
    <property type="entry name" value="SMAUG/VTS1_RNA-bind"/>
</dbReference>
<comment type="subcellular location">
    <subcellularLocation>
        <location evidence="1">Cytoplasm</location>
    </subcellularLocation>
</comment>
<dbReference type="PANTHER" id="PTHR12515">
    <property type="entry name" value="STERILE ALPHA MOTIF DOMAIN CONTAINING PROTEIN 4-RELATED"/>
    <property type="match status" value="1"/>
</dbReference>
<keyword evidence="4" id="KW-1185">Reference proteome</keyword>
<name>A0A8H6Z6T7_9AGAR</name>
<dbReference type="OrthoDB" id="2155283at2759"/>
<dbReference type="Proteomes" id="UP000620124">
    <property type="component" value="Unassembled WGS sequence"/>
</dbReference>